<dbReference type="KEGG" id="hro:HELRODRAFT_137551"/>
<evidence type="ECO:0000313" key="10">
    <source>
        <dbReference type="EMBL" id="ESN91605.1"/>
    </source>
</evidence>
<dbReference type="eggNOG" id="KOG3575">
    <property type="taxonomic scope" value="Eukaryota"/>
</dbReference>
<protein>
    <recommendedName>
        <fullName evidence="9">Nuclear receptor domain-containing protein</fullName>
    </recommendedName>
</protein>
<dbReference type="EnsemblMetazoa" id="HelroT137551">
    <property type="protein sequence ID" value="HelroP137551"/>
    <property type="gene ID" value="HelroG137551"/>
</dbReference>
<dbReference type="OMA" id="CAYDGRC"/>
<dbReference type="Proteomes" id="UP000015101">
    <property type="component" value="Unassembled WGS sequence"/>
</dbReference>
<evidence type="ECO:0000256" key="2">
    <source>
        <dbReference type="ARBA" id="ARBA00022771"/>
    </source>
</evidence>
<dbReference type="OrthoDB" id="6352325at2759"/>
<evidence type="ECO:0000256" key="1">
    <source>
        <dbReference type="ARBA" id="ARBA00022723"/>
    </source>
</evidence>
<keyword evidence="2" id="KW-0863">Zinc-finger</keyword>
<dbReference type="SUPFAM" id="SSF57716">
    <property type="entry name" value="Glucocorticoid receptor-like (DNA-binding domain)"/>
    <property type="match status" value="1"/>
</dbReference>
<evidence type="ECO:0000256" key="7">
    <source>
        <dbReference type="ARBA" id="ARBA00023170"/>
    </source>
</evidence>
<dbReference type="GO" id="GO:0008270">
    <property type="term" value="F:zinc ion binding"/>
    <property type="evidence" value="ECO:0007669"/>
    <property type="project" value="UniProtKB-KW"/>
</dbReference>
<reference evidence="10 12" key="2">
    <citation type="journal article" date="2013" name="Nature">
        <title>Insights into bilaterian evolution from three spiralian genomes.</title>
        <authorList>
            <person name="Simakov O."/>
            <person name="Marletaz F."/>
            <person name="Cho S.J."/>
            <person name="Edsinger-Gonzales E."/>
            <person name="Havlak P."/>
            <person name="Hellsten U."/>
            <person name="Kuo D.H."/>
            <person name="Larsson T."/>
            <person name="Lv J."/>
            <person name="Arendt D."/>
            <person name="Savage R."/>
            <person name="Osoegawa K."/>
            <person name="de Jong P."/>
            <person name="Grimwood J."/>
            <person name="Chapman J.A."/>
            <person name="Shapiro H."/>
            <person name="Aerts A."/>
            <person name="Otillar R.P."/>
            <person name="Terry A.Y."/>
            <person name="Boore J.L."/>
            <person name="Grigoriev I.V."/>
            <person name="Lindberg D.R."/>
            <person name="Seaver E.C."/>
            <person name="Weisblat D.A."/>
            <person name="Putnam N.H."/>
            <person name="Rokhsar D.S."/>
        </authorList>
    </citation>
    <scope>NUCLEOTIDE SEQUENCE</scope>
</reference>
<dbReference type="GO" id="GO:0003700">
    <property type="term" value="F:DNA-binding transcription factor activity"/>
    <property type="evidence" value="ECO:0007669"/>
    <property type="project" value="InterPro"/>
</dbReference>
<reference evidence="11" key="3">
    <citation type="submission" date="2015-06" db="UniProtKB">
        <authorList>
            <consortium name="EnsemblMetazoa"/>
        </authorList>
    </citation>
    <scope>IDENTIFICATION</scope>
</reference>
<gene>
    <name evidence="11" type="primary">20196413</name>
    <name evidence="10" type="ORF">HELRODRAFT_137551</name>
</gene>
<evidence type="ECO:0000256" key="8">
    <source>
        <dbReference type="ARBA" id="ARBA00023242"/>
    </source>
</evidence>
<reference evidence="12" key="1">
    <citation type="submission" date="2012-12" db="EMBL/GenBank/DDBJ databases">
        <authorList>
            <person name="Hellsten U."/>
            <person name="Grimwood J."/>
            <person name="Chapman J.A."/>
            <person name="Shapiro H."/>
            <person name="Aerts A."/>
            <person name="Otillar R.P."/>
            <person name="Terry A.Y."/>
            <person name="Boore J.L."/>
            <person name="Simakov O."/>
            <person name="Marletaz F."/>
            <person name="Cho S.-J."/>
            <person name="Edsinger-Gonzales E."/>
            <person name="Havlak P."/>
            <person name="Kuo D.-H."/>
            <person name="Larsson T."/>
            <person name="Lv J."/>
            <person name="Arendt D."/>
            <person name="Savage R."/>
            <person name="Osoegawa K."/>
            <person name="de Jong P."/>
            <person name="Lindberg D.R."/>
            <person name="Seaver E.C."/>
            <person name="Weisblat D.A."/>
            <person name="Putnam N.H."/>
            <person name="Grigoriev I.V."/>
            <person name="Rokhsar D.S."/>
        </authorList>
    </citation>
    <scope>NUCLEOTIDE SEQUENCE</scope>
</reference>
<dbReference type="SMART" id="SM00399">
    <property type="entry name" value="ZnF_C4"/>
    <property type="match status" value="1"/>
</dbReference>
<sequence>DKVCGVCGDRALSYNFDAISCESCKAFFRRNAPKNLDYFKCAYDGRCRMDVSNRRFCKRCRLLKKCFEIGMRREYILSDEEKALKRQKIEANRYK</sequence>
<dbReference type="GO" id="GO:0043565">
    <property type="term" value="F:sequence-specific DNA binding"/>
    <property type="evidence" value="ECO:0007669"/>
    <property type="project" value="InterPro"/>
</dbReference>
<dbReference type="GeneID" id="20196413"/>
<dbReference type="PANTHER" id="PTHR24082:SF283">
    <property type="entry name" value="NUCLEAR HORMONE RECEPTOR HR96"/>
    <property type="match status" value="1"/>
</dbReference>
<organism evidence="11 12">
    <name type="scientific">Helobdella robusta</name>
    <name type="common">Californian leech</name>
    <dbReference type="NCBI Taxonomy" id="6412"/>
    <lineage>
        <taxon>Eukaryota</taxon>
        <taxon>Metazoa</taxon>
        <taxon>Spiralia</taxon>
        <taxon>Lophotrochozoa</taxon>
        <taxon>Annelida</taxon>
        <taxon>Clitellata</taxon>
        <taxon>Hirudinea</taxon>
        <taxon>Rhynchobdellida</taxon>
        <taxon>Glossiphoniidae</taxon>
        <taxon>Helobdella</taxon>
    </lineage>
</organism>
<name>T1EIL3_HELRO</name>
<dbReference type="EMBL" id="KB097700">
    <property type="protein sequence ID" value="ESN91605.1"/>
    <property type="molecule type" value="Genomic_DNA"/>
</dbReference>
<keyword evidence="1" id="KW-0479">Metal-binding</keyword>
<dbReference type="FunFam" id="3.30.50.10:FF:000138">
    <property type="entry name" value="Uncharacterized protein"/>
    <property type="match status" value="1"/>
</dbReference>
<dbReference type="PRINTS" id="PR00047">
    <property type="entry name" value="STROIDFINGER"/>
</dbReference>
<dbReference type="InParanoid" id="T1EIL3"/>
<evidence type="ECO:0000313" key="12">
    <source>
        <dbReference type="Proteomes" id="UP000015101"/>
    </source>
</evidence>
<dbReference type="CTD" id="20196413"/>
<keyword evidence="6" id="KW-0804">Transcription</keyword>
<evidence type="ECO:0000256" key="5">
    <source>
        <dbReference type="ARBA" id="ARBA00023125"/>
    </source>
</evidence>
<evidence type="ECO:0000256" key="4">
    <source>
        <dbReference type="ARBA" id="ARBA00023015"/>
    </source>
</evidence>
<dbReference type="InterPro" id="IPR013088">
    <property type="entry name" value="Znf_NHR/GATA"/>
</dbReference>
<dbReference type="InterPro" id="IPR050234">
    <property type="entry name" value="Nuclear_hormone_rcpt_NR1"/>
</dbReference>
<keyword evidence="7" id="KW-0675">Receptor</keyword>
<evidence type="ECO:0000313" key="11">
    <source>
        <dbReference type="EnsemblMetazoa" id="HelroP137551"/>
    </source>
</evidence>
<keyword evidence="5" id="KW-0238">DNA-binding</keyword>
<dbReference type="PROSITE" id="PS51030">
    <property type="entry name" value="NUCLEAR_REC_DBD_2"/>
    <property type="match status" value="1"/>
</dbReference>
<dbReference type="HOGENOM" id="CLU_122099_3_0_1"/>
<dbReference type="InterPro" id="IPR001628">
    <property type="entry name" value="Znf_hrmn_rcpt"/>
</dbReference>
<evidence type="ECO:0000256" key="6">
    <source>
        <dbReference type="ARBA" id="ARBA00023163"/>
    </source>
</evidence>
<feature type="domain" description="Nuclear receptor" evidence="9">
    <location>
        <begin position="1"/>
        <end position="78"/>
    </location>
</feature>
<dbReference type="Gene3D" id="3.30.50.10">
    <property type="entry name" value="Erythroid Transcription Factor GATA-1, subunit A"/>
    <property type="match status" value="1"/>
</dbReference>
<dbReference type="AlphaFoldDB" id="T1EIL3"/>
<dbReference type="PANTHER" id="PTHR24082">
    <property type="entry name" value="NUCLEAR HORMONE RECEPTOR"/>
    <property type="match status" value="1"/>
</dbReference>
<dbReference type="Pfam" id="PF00105">
    <property type="entry name" value="zf-C4"/>
    <property type="match status" value="1"/>
</dbReference>
<evidence type="ECO:0000259" key="9">
    <source>
        <dbReference type="PROSITE" id="PS51030"/>
    </source>
</evidence>
<keyword evidence="3" id="KW-0862">Zinc</keyword>
<keyword evidence="4" id="KW-0805">Transcription regulation</keyword>
<proteinExistence type="predicted"/>
<evidence type="ECO:0000256" key="3">
    <source>
        <dbReference type="ARBA" id="ARBA00022833"/>
    </source>
</evidence>
<keyword evidence="8" id="KW-0539">Nucleus</keyword>
<accession>T1EIL3</accession>
<dbReference type="STRING" id="6412.T1EIL3"/>
<dbReference type="PROSITE" id="PS00031">
    <property type="entry name" value="NUCLEAR_REC_DBD_1"/>
    <property type="match status" value="1"/>
</dbReference>
<keyword evidence="12" id="KW-1185">Reference proteome</keyword>
<dbReference type="RefSeq" id="XP_009030435.1">
    <property type="nucleotide sequence ID" value="XM_009032187.1"/>
</dbReference>
<dbReference type="EMBL" id="AMQM01002136">
    <property type="status" value="NOT_ANNOTATED_CDS"/>
    <property type="molecule type" value="Genomic_DNA"/>
</dbReference>